<protein>
    <recommendedName>
        <fullName evidence="3">Receptor ligand binding region domain-containing protein</fullName>
    </recommendedName>
</protein>
<dbReference type="EMBL" id="MTYJ01000070">
    <property type="protein sequence ID" value="OQV16766.1"/>
    <property type="molecule type" value="Genomic_DNA"/>
</dbReference>
<keyword evidence="2" id="KW-1185">Reference proteome</keyword>
<accession>A0A1W0WNH7</accession>
<dbReference type="SUPFAM" id="SSF53822">
    <property type="entry name" value="Periplasmic binding protein-like I"/>
    <property type="match status" value="1"/>
</dbReference>
<proteinExistence type="predicted"/>
<evidence type="ECO:0008006" key="3">
    <source>
        <dbReference type="Google" id="ProtNLM"/>
    </source>
</evidence>
<gene>
    <name evidence="1" type="ORF">BV898_09123</name>
</gene>
<sequence>MKVMFISAHVEDAAQELARLIGETNALLALAIPDASLADNVAYPTTLNFFGMPNVNFITTLAVMAGALAWTDGINVVCGAPARALFHRQQCEDFDANWASLEISRNRPFTKYFLTQSANPDDATTSDFASLLSKITNRRAILLLLTPPLLRSCMIVASQLNMTNGDYVFLTFSPQGPPQEANIFYKADDGKDDIALAAFAPLLVIPDGARGWKWIG</sequence>
<reference evidence="2" key="1">
    <citation type="submission" date="2017-01" db="EMBL/GenBank/DDBJ databases">
        <title>Comparative genomics of anhydrobiosis in the tardigrade Hypsibius dujardini.</title>
        <authorList>
            <person name="Yoshida Y."/>
            <person name="Koutsovoulos G."/>
            <person name="Laetsch D."/>
            <person name="Stevens L."/>
            <person name="Kumar S."/>
            <person name="Horikawa D."/>
            <person name="Ishino K."/>
            <person name="Komine S."/>
            <person name="Tomita M."/>
            <person name="Blaxter M."/>
            <person name="Arakawa K."/>
        </authorList>
    </citation>
    <scope>NUCLEOTIDE SEQUENCE [LARGE SCALE GENOMIC DNA]</scope>
    <source>
        <strain evidence="2">Z151</strain>
    </source>
</reference>
<evidence type="ECO:0000313" key="2">
    <source>
        <dbReference type="Proteomes" id="UP000192578"/>
    </source>
</evidence>
<organism evidence="1 2">
    <name type="scientific">Hypsibius exemplaris</name>
    <name type="common">Freshwater tardigrade</name>
    <dbReference type="NCBI Taxonomy" id="2072580"/>
    <lineage>
        <taxon>Eukaryota</taxon>
        <taxon>Metazoa</taxon>
        <taxon>Ecdysozoa</taxon>
        <taxon>Tardigrada</taxon>
        <taxon>Eutardigrada</taxon>
        <taxon>Parachela</taxon>
        <taxon>Hypsibioidea</taxon>
        <taxon>Hypsibiidae</taxon>
        <taxon>Hypsibius</taxon>
    </lineage>
</organism>
<evidence type="ECO:0000313" key="1">
    <source>
        <dbReference type="EMBL" id="OQV16766.1"/>
    </source>
</evidence>
<dbReference type="AlphaFoldDB" id="A0A1W0WNH7"/>
<dbReference type="Proteomes" id="UP000192578">
    <property type="component" value="Unassembled WGS sequence"/>
</dbReference>
<comment type="caution">
    <text evidence="1">The sequence shown here is derived from an EMBL/GenBank/DDBJ whole genome shotgun (WGS) entry which is preliminary data.</text>
</comment>
<name>A0A1W0WNH7_HYPEX</name>
<dbReference type="Gene3D" id="3.40.50.2300">
    <property type="match status" value="1"/>
</dbReference>
<dbReference type="InterPro" id="IPR028082">
    <property type="entry name" value="Peripla_BP_I"/>
</dbReference>